<proteinExistence type="predicted"/>
<dbReference type="Pfam" id="PF05164">
    <property type="entry name" value="ZapA"/>
    <property type="match status" value="1"/>
</dbReference>
<dbReference type="PANTHER" id="PTHR34981">
    <property type="entry name" value="CELL DIVISION PROTEIN ZAPA"/>
    <property type="match status" value="1"/>
</dbReference>
<dbReference type="Proteomes" id="UP000749471">
    <property type="component" value="Unassembled WGS sequence"/>
</dbReference>
<protein>
    <submittedName>
        <fullName evidence="2">Cell division protein ZapA</fullName>
    </submittedName>
</protein>
<gene>
    <name evidence="2" type="primary">zapA</name>
    <name evidence="2" type="ORF">KQI42_19790</name>
</gene>
<reference evidence="2 3" key="1">
    <citation type="submission" date="2021-06" db="EMBL/GenBank/DDBJ databases">
        <authorList>
            <person name="Sun Q."/>
            <person name="Li D."/>
        </authorList>
    </citation>
    <scope>NUCLEOTIDE SEQUENCE [LARGE SCALE GENOMIC DNA]</scope>
    <source>
        <strain evidence="2 3">MSJ-40</strain>
    </source>
</reference>
<dbReference type="InterPro" id="IPR007838">
    <property type="entry name" value="Cell_div_ZapA-like"/>
</dbReference>
<accession>A0ABS6EBE5</accession>
<name>A0ABS6EBE5_9FIRM</name>
<feature type="coiled-coil region" evidence="1">
    <location>
        <begin position="38"/>
        <end position="187"/>
    </location>
</feature>
<dbReference type="RefSeq" id="WP_216522290.1">
    <property type="nucleotide sequence ID" value="NZ_JAHLPM010000029.1"/>
</dbReference>
<keyword evidence="2" id="KW-0131">Cell cycle</keyword>
<dbReference type="EMBL" id="JAHLPM010000029">
    <property type="protein sequence ID" value="MBU5440240.1"/>
    <property type="molecule type" value="Genomic_DNA"/>
</dbReference>
<comment type="caution">
    <text evidence="2">The sequence shown here is derived from an EMBL/GenBank/DDBJ whole genome shotgun (WGS) entry which is preliminary data.</text>
</comment>
<evidence type="ECO:0000256" key="1">
    <source>
        <dbReference type="SAM" id="Coils"/>
    </source>
</evidence>
<keyword evidence="1" id="KW-0175">Coiled coil</keyword>
<dbReference type="PANTHER" id="PTHR34981:SF1">
    <property type="entry name" value="CELL DIVISION PROTEIN ZAPA"/>
    <property type="match status" value="1"/>
</dbReference>
<sequence>MTEKKKINVMIDGRNFTVVGSETEEYIRNLAYYVDEKIKNLTNKNDKLCQNMAAILAALNIADELYKTKSELNQLENQSKDPMEKYSSISSELQDSKNKVEELEKICSQYKDELLTSKLKNEDLTKEVDKYQQAMELKEKELIDSQGMIKKLQDKIFDNQIELIETKKELEEIIKLLDKEKNIFVKEEV</sequence>
<evidence type="ECO:0000313" key="2">
    <source>
        <dbReference type="EMBL" id="MBU5440240.1"/>
    </source>
</evidence>
<organism evidence="2 3">
    <name type="scientific">Tissierella simiarum</name>
    <dbReference type="NCBI Taxonomy" id="2841534"/>
    <lineage>
        <taxon>Bacteria</taxon>
        <taxon>Bacillati</taxon>
        <taxon>Bacillota</taxon>
        <taxon>Tissierellia</taxon>
        <taxon>Tissierellales</taxon>
        <taxon>Tissierellaceae</taxon>
        <taxon>Tissierella</taxon>
    </lineage>
</organism>
<dbReference type="GO" id="GO:0051301">
    <property type="term" value="P:cell division"/>
    <property type="evidence" value="ECO:0007669"/>
    <property type="project" value="UniProtKB-KW"/>
</dbReference>
<evidence type="ECO:0000313" key="3">
    <source>
        <dbReference type="Proteomes" id="UP000749471"/>
    </source>
</evidence>
<keyword evidence="3" id="KW-1185">Reference proteome</keyword>
<keyword evidence="2" id="KW-0132">Cell division</keyword>